<organism evidence="3 4">
    <name type="scientific">Halococcoides cellulosivorans</name>
    <dbReference type="NCBI Taxonomy" id="1679096"/>
    <lineage>
        <taxon>Archaea</taxon>
        <taxon>Methanobacteriati</taxon>
        <taxon>Methanobacteriota</taxon>
        <taxon>Stenosarchaea group</taxon>
        <taxon>Halobacteria</taxon>
        <taxon>Halobacteriales</taxon>
        <taxon>Haloarculaceae</taxon>
        <taxon>Halococcoides</taxon>
    </lineage>
</organism>
<reference evidence="3 4" key="1">
    <citation type="submission" date="2018-04" db="EMBL/GenBank/DDBJ databases">
        <title>Halococcoides cellulosivorans gen. nov., sp. nov., an extremely halophilic cellulose-utilizing haloarchaeon from hypersaline lakes.</title>
        <authorList>
            <person name="Sorokin D.Y."/>
            <person name="Toshchakov S.V."/>
            <person name="Samarov N.I."/>
            <person name="Korzhenkov A."/>
            <person name="Kublanov I.V."/>
        </authorList>
    </citation>
    <scope>NUCLEOTIDE SEQUENCE [LARGE SCALE GENOMIC DNA]</scope>
    <source>
        <strain evidence="3 4">HArcel1</strain>
    </source>
</reference>
<feature type="transmembrane region" description="Helical" evidence="1">
    <location>
        <begin position="333"/>
        <end position="354"/>
    </location>
</feature>
<dbReference type="Proteomes" id="UP000244727">
    <property type="component" value="Chromosome"/>
</dbReference>
<dbReference type="PANTHER" id="PTHR42204">
    <property type="entry name" value="INTEGRAL MEMBRANE PROTEIN"/>
    <property type="match status" value="1"/>
</dbReference>
<name>A0A2R4X4R3_9EURY</name>
<evidence type="ECO:0000259" key="2">
    <source>
        <dbReference type="Pfam" id="PF01970"/>
    </source>
</evidence>
<dbReference type="Pfam" id="PF01970">
    <property type="entry name" value="TctA"/>
    <property type="match status" value="1"/>
</dbReference>
<dbReference type="InterPro" id="IPR002823">
    <property type="entry name" value="DUF112_TM"/>
</dbReference>
<feature type="transmembrane region" description="Helical" evidence="1">
    <location>
        <begin position="15"/>
        <end position="34"/>
    </location>
</feature>
<feature type="transmembrane region" description="Helical" evidence="1">
    <location>
        <begin position="374"/>
        <end position="403"/>
    </location>
</feature>
<feature type="transmembrane region" description="Helical" evidence="1">
    <location>
        <begin position="290"/>
        <end position="313"/>
    </location>
</feature>
<dbReference type="RefSeq" id="WP_108384184.1">
    <property type="nucleotide sequence ID" value="NZ_CP028858.1"/>
</dbReference>
<feature type="transmembrane region" description="Helical" evidence="1">
    <location>
        <begin position="253"/>
        <end position="278"/>
    </location>
</feature>
<evidence type="ECO:0000313" key="4">
    <source>
        <dbReference type="Proteomes" id="UP000244727"/>
    </source>
</evidence>
<accession>A0A2R4X4R3</accession>
<dbReference type="PROSITE" id="PS51257">
    <property type="entry name" value="PROKAR_LIPOPROTEIN"/>
    <property type="match status" value="1"/>
</dbReference>
<dbReference type="PANTHER" id="PTHR42204:SF1">
    <property type="entry name" value="INTEGRAL MEMBRANE PROTEIN"/>
    <property type="match status" value="1"/>
</dbReference>
<feature type="transmembrane region" description="Helical" evidence="1">
    <location>
        <begin position="46"/>
        <end position="71"/>
    </location>
</feature>
<feature type="transmembrane region" description="Helical" evidence="1">
    <location>
        <begin position="109"/>
        <end position="131"/>
    </location>
</feature>
<evidence type="ECO:0000256" key="1">
    <source>
        <dbReference type="SAM" id="Phobius"/>
    </source>
</evidence>
<evidence type="ECO:0000313" key="3">
    <source>
        <dbReference type="EMBL" id="AWB28683.1"/>
    </source>
</evidence>
<keyword evidence="1" id="KW-0472">Membrane</keyword>
<feature type="transmembrane region" description="Helical" evidence="1">
    <location>
        <begin position="172"/>
        <end position="198"/>
    </location>
</feature>
<dbReference type="KEGG" id="harc:HARCEL1_08850"/>
<feature type="transmembrane region" description="Helical" evidence="1">
    <location>
        <begin position="210"/>
        <end position="232"/>
    </location>
</feature>
<feature type="domain" description="DUF112" evidence="2">
    <location>
        <begin position="19"/>
        <end position="415"/>
    </location>
</feature>
<dbReference type="GeneID" id="36512611"/>
<keyword evidence="1" id="KW-1133">Transmembrane helix</keyword>
<dbReference type="AlphaFoldDB" id="A0A2R4X4R3"/>
<keyword evidence="1" id="KW-0812">Transmembrane</keyword>
<keyword evidence="4" id="KW-1185">Reference proteome</keyword>
<feature type="transmembrane region" description="Helical" evidence="1">
    <location>
        <begin position="137"/>
        <end position="160"/>
    </location>
</feature>
<proteinExistence type="predicted"/>
<protein>
    <recommendedName>
        <fullName evidence="2">DUF112 domain-containing protein</fullName>
    </recommendedName>
</protein>
<sequence>MTVPGVRVLLAPETTALVLAAIGVGVACGTLTGLTPGLHANNVALILAGIAPAVPAPPLAVAVAVLATGIVHTFLDIVPSLALGVPDPAMAATALPGHRLVLQGRGREALRLSAIGSATALPVALVVAVPLTAAMVLAWGTIAEVLPVIFGLIIASLIWLETTRRARIGAALTIAASGALGVAVLDVGAAGDLVALGLTADGLLPAGSMFAPLFAGLFGAPVLIDAIGSAGIPPQADAVVAQSRRAVGRAAGVGALAGAVVGYIPGVSSAIAATFALLALDTSDRGGERAFVVAASAVNTSNAIFAIFALYALSDARTGILVAVKRIGAPQSIPIWLAAVAIAAVAGALLVLVVGDRYLAAVGRIDPTWLSVGVLGLLVVLSVVFAGPIGIAVFAASTLIGLVPVRFGARRASCMGVLLVPFAL</sequence>
<gene>
    <name evidence="3" type="ORF">HARCEL1_08850</name>
</gene>
<dbReference type="EMBL" id="CP028858">
    <property type="protein sequence ID" value="AWB28683.1"/>
    <property type="molecule type" value="Genomic_DNA"/>
</dbReference>